<sequence length="280" mass="31003">MTQQVYLNGEYLPLAEAKVSVLDRGFLFGDGVYEVIPAYKGRLFRLEDHINRLNNSLAGIRLPLNCSVAEWEAIFRPLLATDGRDQYIYLQVTRGWAPKRDHAFPEHTTPTVFAMAADIQPFAGRSEGIKAITLDDTRWQLCDIKAITLLANILLRQEAVDRGCAEAILVKNGYVIEGAASNVFAAIDGELITPPKGHEILPGITRDVILELAEAHQIPYREDIIALEALQQASEVWVVSSTREIVPVVNLDGAAIGDGKPGPLWKRMDELLQAYKNSLS</sequence>
<dbReference type="GO" id="GO:0008483">
    <property type="term" value="F:transaminase activity"/>
    <property type="evidence" value="ECO:0007669"/>
    <property type="project" value="UniProtKB-KW"/>
</dbReference>
<organism evidence="6 7">
    <name type="scientific">Methylomonas aurea</name>
    <dbReference type="NCBI Taxonomy" id="2952224"/>
    <lineage>
        <taxon>Bacteria</taxon>
        <taxon>Pseudomonadati</taxon>
        <taxon>Pseudomonadota</taxon>
        <taxon>Gammaproteobacteria</taxon>
        <taxon>Methylococcales</taxon>
        <taxon>Methylococcaceae</taxon>
        <taxon>Methylomonas</taxon>
    </lineage>
</organism>
<keyword evidence="6" id="KW-0808">Transferase</keyword>
<proteinExistence type="inferred from homology"/>
<dbReference type="PANTHER" id="PTHR42743">
    <property type="entry name" value="AMINO-ACID AMINOTRANSFERASE"/>
    <property type="match status" value="1"/>
</dbReference>
<dbReference type="Gene3D" id="3.30.470.10">
    <property type="match status" value="1"/>
</dbReference>
<protein>
    <submittedName>
        <fullName evidence="6">D-amino acid aminotransferase</fullName>
    </submittedName>
</protein>
<dbReference type="InterPro" id="IPR043131">
    <property type="entry name" value="BCAT-like_N"/>
</dbReference>
<keyword evidence="6" id="KW-0032">Aminotransferase</keyword>
<reference evidence="6 7" key="1">
    <citation type="submission" date="2022-07" db="EMBL/GenBank/DDBJ databases">
        <title>Methylomonas rivi sp. nov., Methylomonas rosea sp. nov., Methylomonas aureus sp. nov. and Methylomonas subterranea sp. nov., four novel methanotrophs isolated from a freshwater creek and the deep terrestrial subsurface.</title>
        <authorList>
            <person name="Abin C."/>
            <person name="Sankaranarayanan K."/>
            <person name="Garner C."/>
            <person name="Sindelar R."/>
            <person name="Kotary K."/>
            <person name="Garner R."/>
            <person name="Barclay S."/>
            <person name="Lawson P."/>
            <person name="Krumholz L."/>
        </authorList>
    </citation>
    <scope>NUCLEOTIDE SEQUENCE [LARGE SCALE GENOMIC DNA]</scope>
    <source>
        <strain evidence="6 7">SURF-1</strain>
    </source>
</reference>
<evidence type="ECO:0000256" key="5">
    <source>
        <dbReference type="RuleBase" id="RU004516"/>
    </source>
</evidence>
<comment type="similarity">
    <text evidence="2 4">Belongs to the class-IV pyridoxal-phosphate-dependent aminotransferase family.</text>
</comment>
<dbReference type="Proteomes" id="UP001524569">
    <property type="component" value="Unassembled WGS sequence"/>
</dbReference>
<evidence type="ECO:0000313" key="6">
    <source>
        <dbReference type="EMBL" id="MCQ8180286.1"/>
    </source>
</evidence>
<dbReference type="CDD" id="cd01558">
    <property type="entry name" value="D-AAT_like"/>
    <property type="match status" value="1"/>
</dbReference>
<dbReference type="PROSITE" id="PS00770">
    <property type="entry name" value="AA_TRANSFER_CLASS_4"/>
    <property type="match status" value="1"/>
</dbReference>
<comment type="cofactor">
    <cofactor evidence="1 5">
        <name>pyridoxal 5'-phosphate</name>
        <dbReference type="ChEBI" id="CHEBI:597326"/>
    </cofactor>
</comment>
<dbReference type="InterPro" id="IPR043132">
    <property type="entry name" value="BCAT-like_C"/>
</dbReference>
<evidence type="ECO:0000256" key="2">
    <source>
        <dbReference type="ARBA" id="ARBA00009320"/>
    </source>
</evidence>
<evidence type="ECO:0000256" key="3">
    <source>
        <dbReference type="ARBA" id="ARBA00022898"/>
    </source>
</evidence>
<evidence type="ECO:0000256" key="1">
    <source>
        <dbReference type="ARBA" id="ARBA00001933"/>
    </source>
</evidence>
<dbReference type="PANTHER" id="PTHR42743:SF10">
    <property type="entry name" value="D-ALANINE AMINOTRANSFERASE"/>
    <property type="match status" value="1"/>
</dbReference>
<comment type="caution">
    <text evidence="6">The sequence shown here is derived from an EMBL/GenBank/DDBJ whole genome shotgun (WGS) entry which is preliminary data.</text>
</comment>
<keyword evidence="3 5" id="KW-0663">Pyridoxal phosphate</keyword>
<dbReference type="InterPro" id="IPR036038">
    <property type="entry name" value="Aminotransferase-like"/>
</dbReference>
<dbReference type="Pfam" id="PF01063">
    <property type="entry name" value="Aminotran_4"/>
    <property type="match status" value="1"/>
</dbReference>
<dbReference type="InterPro" id="IPR050571">
    <property type="entry name" value="Class-IV_PLP-Dep_Aminotrnsfr"/>
</dbReference>
<evidence type="ECO:0000313" key="7">
    <source>
        <dbReference type="Proteomes" id="UP001524569"/>
    </source>
</evidence>
<dbReference type="EMBL" id="JANIBM010000003">
    <property type="protein sequence ID" value="MCQ8180286.1"/>
    <property type="molecule type" value="Genomic_DNA"/>
</dbReference>
<dbReference type="InterPro" id="IPR001544">
    <property type="entry name" value="Aminotrans_IV"/>
</dbReference>
<keyword evidence="7" id="KW-1185">Reference proteome</keyword>
<dbReference type="RefSeq" id="WP_256609661.1">
    <property type="nucleotide sequence ID" value="NZ_JANIBM010000003.1"/>
</dbReference>
<name>A0ABT1UDI8_9GAMM</name>
<accession>A0ABT1UDI8</accession>
<dbReference type="InterPro" id="IPR018300">
    <property type="entry name" value="Aminotrans_IV_CS"/>
</dbReference>
<evidence type="ECO:0000256" key="4">
    <source>
        <dbReference type="RuleBase" id="RU004106"/>
    </source>
</evidence>
<dbReference type="SUPFAM" id="SSF56752">
    <property type="entry name" value="D-aminoacid aminotransferase-like PLP-dependent enzymes"/>
    <property type="match status" value="1"/>
</dbReference>
<dbReference type="Gene3D" id="3.20.10.10">
    <property type="entry name" value="D-amino Acid Aminotransferase, subunit A, domain 2"/>
    <property type="match status" value="1"/>
</dbReference>
<gene>
    <name evidence="6" type="ORF">NP603_04125</name>
</gene>